<proteinExistence type="predicted"/>
<reference evidence="3 4" key="1">
    <citation type="submission" date="2016-06" db="EMBL/GenBank/DDBJ databases">
        <authorList>
            <person name="Rodrigo-Torres L."/>
            <person name="Arahal D.R."/>
        </authorList>
    </citation>
    <scope>NUCLEOTIDE SEQUENCE [LARGE SCALE GENOMIC DNA]</scope>
    <source>
        <strain evidence="3 4">CECT 5116</strain>
    </source>
</reference>
<sequence length="198" mass="22227">MKTSPLITVSLAALILATLSACSIVHNTDSTAPSKTLRPHFSEALKQTQWLADEYQEYLDKTGDKAFAVYWDKQGIPRATGFADDKLSIEIARREALRLCHAYTQNQDTGCRLEDEATTDRTPLHQDNYPKEVIAYRDAAHWDKYQAISGHKAITGNLSGIQARAQAKTQNEAEEQALLECYENTHFSMPTCYIIDSQ</sequence>
<dbReference type="RefSeq" id="WP_067034977.1">
    <property type="nucleotide sequence ID" value="NZ_FLRA01000012.1"/>
</dbReference>
<feature type="signal peptide" evidence="1">
    <location>
        <begin position="1"/>
        <end position="23"/>
    </location>
</feature>
<dbReference type="PROSITE" id="PS51257">
    <property type="entry name" value="PROKAR_LIPOPROTEIN"/>
    <property type="match status" value="1"/>
</dbReference>
<dbReference type="Proteomes" id="UP000092840">
    <property type="component" value="Unassembled WGS sequence"/>
</dbReference>
<dbReference type="EMBL" id="FLRA01000012">
    <property type="protein sequence ID" value="SBT17625.1"/>
    <property type="molecule type" value="Genomic_DNA"/>
</dbReference>
<evidence type="ECO:0000313" key="2">
    <source>
        <dbReference type="EMBL" id="SBT17625.1"/>
    </source>
</evidence>
<dbReference type="Proteomes" id="UP000092871">
    <property type="component" value="Unassembled WGS sequence"/>
</dbReference>
<evidence type="ECO:0000313" key="3">
    <source>
        <dbReference type="EMBL" id="SBT19951.1"/>
    </source>
</evidence>
<feature type="chain" id="PRO_5008676970" description="DUF4189 domain-containing protein" evidence="1">
    <location>
        <begin position="24"/>
        <end position="198"/>
    </location>
</feature>
<gene>
    <name evidence="2" type="ORF">MGA5115_01741</name>
    <name evidence="3" type="ORF">MGA5116_00534</name>
</gene>
<protein>
    <recommendedName>
        <fullName evidence="6">DUF4189 domain-containing protein</fullName>
    </recommendedName>
</protein>
<evidence type="ECO:0000256" key="1">
    <source>
        <dbReference type="SAM" id="SignalP"/>
    </source>
</evidence>
<evidence type="ECO:0000313" key="4">
    <source>
        <dbReference type="Proteomes" id="UP000092840"/>
    </source>
</evidence>
<accession>A0A1C3JR75</accession>
<dbReference type="OrthoDB" id="5878750at2"/>
<organism evidence="2 5">
    <name type="scientific">Marinomonas gallaica</name>
    <dbReference type="NCBI Taxonomy" id="1806667"/>
    <lineage>
        <taxon>Bacteria</taxon>
        <taxon>Pseudomonadati</taxon>
        <taxon>Pseudomonadota</taxon>
        <taxon>Gammaproteobacteria</taxon>
        <taxon>Oceanospirillales</taxon>
        <taxon>Oceanospirillaceae</taxon>
        <taxon>Marinomonas</taxon>
    </lineage>
</organism>
<dbReference type="EMBL" id="FLRB01000005">
    <property type="protein sequence ID" value="SBT19951.1"/>
    <property type="molecule type" value="Genomic_DNA"/>
</dbReference>
<dbReference type="AlphaFoldDB" id="A0A1C3JR75"/>
<keyword evidence="4" id="KW-1185">Reference proteome</keyword>
<name>A0A1C3JR75_9GAMM</name>
<evidence type="ECO:0008006" key="6">
    <source>
        <dbReference type="Google" id="ProtNLM"/>
    </source>
</evidence>
<evidence type="ECO:0000313" key="5">
    <source>
        <dbReference type="Proteomes" id="UP000092871"/>
    </source>
</evidence>
<reference evidence="2 5" key="2">
    <citation type="submission" date="2016-06" db="EMBL/GenBank/DDBJ databases">
        <authorList>
            <person name="Kjaerup R.B."/>
            <person name="Dalgaard T.S."/>
            <person name="Juul-Madsen H.R."/>
        </authorList>
    </citation>
    <scope>NUCLEOTIDE SEQUENCE [LARGE SCALE GENOMIC DNA]</scope>
    <source>
        <strain evidence="2 5">CECT 5115</strain>
    </source>
</reference>
<keyword evidence="1" id="KW-0732">Signal</keyword>